<evidence type="ECO:0000256" key="3">
    <source>
        <dbReference type="ARBA" id="ARBA00023125"/>
    </source>
</evidence>
<dbReference type="RefSeq" id="XP_024374612.1">
    <property type="nucleotide sequence ID" value="XM_024518844.2"/>
</dbReference>
<evidence type="ECO:0000313" key="12">
    <source>
        <dbReference type="Proteomes" id="UP000006727"/>
    </source>
</evidence>
<protein>
    <recommendedName>
        <fullName evidence="9">AP2/ERF domain-containing protein</fullName>
    </recommendedName>
</protein>
<evidence type="ECO:0000313" key="10">
    <source>
        <dbReference type="EMBL" id="PNR55827.1"/>
    </source>
</evidence>
<dbReference type="Pfam" id="PF00847">
    <property type="entry name" value="AP2"/>
    <property type="match status" value="1"/>
</dbReference>
<dbReference type="SUPFAM" id="SSF54171">
    <property type="entry name" value="DNA-binding domain"/>
    <property type="match status" value="1"/>
</dbReference>
<dbReference type="PANTHER" id="PTHR31985">
    <property type="entry name" value="ETHYLENE-RESPONSIVE TRANSCRIPTION FACTOR ERF042-RELATED"/>
    <property type="match status" value="1"/>
</dbReference>
<dbReference type="GO" id="GO:0003677">
    <property type="term" value="F:DNA binding"/>
    <property type="evidence" value="ECO:0007669"/>
    <property type="project" value="UniProtKB-KW"/>
</dbReference>
<dbReference type="EnsemblPlants" id="Pp3c4_25130V3.2">
    <property type="protein sequence ID" value="PAC:32920041.CDS.1"/>
    <property type="gene ID" value="Pp3c4_25130"/>
</dbReference>
<dbReference type="Gramene" id="Pp3c4_25130V3.1">
    <property type="protein sequence ID" value="PAC:32920040.CDS.1"/>
    <property type="gene ID" value="Pp3c4_25130"/>
</dbReference>
<dbReference type="SMART" id="SM00380">
    <property type="entry name" value="AP2"/>
    <property type="match status" value="1"/>
</dbReference>
<dbReference type="Proteomes" id="UP000006727">
    <property type="component" value="Chromosome 4"/>
</dbReference>
<dbReference type="OrthoDB" id="1937547at2759"/>
<dbReference type="InterPro" id="IPR036955">
    <property type="entry name" value="AP2/ERF_dom_sf"/>
</dbReference>
<keyword evidence="4" id="KW-0010">Activator</keyword>
<sequence length="248" mass="26713">MVEKNVGPDGRVTAARYNLSVTKKEFKTKEAKPASPKYKGVRMRQWGKWVSEIREPNKRSRIWLGSFPTAEMAARAYDAALVCLRGPTASLNFPDSPPQALPVCNSPKDVQVAAAAAAAAAEPCTPVSLPAQPAAQSLEAQLNEMETETKESESHDLEESSASSTANSSPSTPGSITTLEDVDLAFLADMDFIDLPPLEPFDINQSHQSSFPESAALTQGDNPPYCRVSSGPILATDLELYKLLYGVK</sequence>
<dbReference type="Gramene" id="Pp3c4_25130V3.2">
    <property type="protein sequence ID" value="PAC:32920041.CDS.1"/>
    <property type="gene ID" value="Pp3c4_25130"/>
</dbReference>
<evidence type="ECO:0000256" key="1">
    <source>
        <dbReference type="ARBA" id="ARBA00004123"/>
    </source>
</evidence>
<keyword evidence="2" id="KW-0805">Transcription regulation</keyword>
<dbReference type="HOGENOM" id="CLU_991759_0_0_1"/>
<dbReference type="PROSITE" id="PS51032">
    <property type="entry name" value="AP2_ERF"/>
    <property type="match status" value="1"/>
</dbReference>
<evidence type="ECO:0000313" key="11">
    <source>
        <dbReference type="EnsemblPlants" id="PAC:32920040.CDS.1"/>
    </source>
</evidence>
<dbReference type="Gene3D" id="3.30.730.10">
    <property type="entry name" value="AP2/ERF domain"/>
    <property type="match status" value="1"/>
</dbReference>
<proteinExistence type="inferred from homology"/>
<gene>
    <name evidence="11" type="primary">LOC112281872</name>
    <name evidence="10" type="ORF">PHYPA_006724</name>
</gene>
<feature type="region of interest" description="Disordered" evidence="8">
    <location>
        <begin position="142"/>
        <end position="176"/>
    </location>
</feature>
<evidence type="ECO:0000256" key="7">
    <source>
        <dbReference type="ARBA" id="ARBA00024343"/>
    </source>
</evidence>
<comment type="similarity">
    <text evidence="7">Belongs to the AP2/ERF transcription factor family. ERF subfamily.</text>
</comment>
<keyword evidence="12" id="KW-1185">Reference proteome</keyword>
<feature type="compositionally biased region" description="Basic and acidic residues" evidence="8">
    <location>
        <begin position="147"/>
        <end position="158"/>
    </location>
</feature>
<dbReference type="eggNOG" id="ENOG502QW5S">
    <property type="taxonomic scope" value="Eukaryota"/>
</dbReference>
<accession>A9SAK5</accession>
<dbReference type="FunFam" id="3.30.730.10:FF:000001">
    <property type="entry name" value="Ethylene-responsive transcription factor 2"/>
    <property type="match status" value="1"/>
</dbReference>
<reference evidence="10 12" key="1">
    <citation type="journal article" date="2008" name="Science">
        <title>The Physcomitrella genome reveals evolutionary insights into the conquest of land by plants.</title>
        <authorList>
            <person name="Rensing S."/>
            <person name="Lang D."/>
            <person name="Zimmer A."/>
            <person name="Terry A."/>
            <person name="Salamov A."/>
            <person name="Shapiro H."/>
            <person name="Nishiyama T."/>
            <person name="Perroud P.-F."/>
            <person name="Lindquist E."/>
            <person name="Kamisugi Y."/>
            <person name="Tanahashi T."/>
            <person name="Sakakibara K."/>
            <person name="Fujita T."/>
            <person name="Oishi K."/>
            <person name="Shin-I T."/>
            <person name="Kuroki Y."/>
            <person name="Toyoda A."/>
            <person name="Suzuki Y."/>
            <person name="Hashimoto A."/>
            <person name="Yamaguchi K."/>
            <person name="Sugano A."/>
            <person name="Kohara Y."/>
            <person name="Fujiyama A."/>
            <person name="Anterola A."/>
            <person name="Aoki S."/>
            <person name="Ashton N."/>
            <person name="Barbazuk W.B."/>
            <person name="Barker E."/>
            <person name="Bennetzen J."/>
            <person name="Bezanilla M."/>
            <person name="Blankenship R."/>
            <person name="Cho S.H."/>
            <person name="Dutcher S."/>
            <person name="Estelle M."/>
            <person name="Fawcett J.A."/>
            <person name="Gundlach H."/>
            <person name="Hanada K."/>
            <person name="Heyl A."/>
            <person name="Hicks K.A."/>
            <person name="Hugh J."/>
            <person name="Lohr M."/>
            <person name="Mayer K."/>
            <person name="Melkozernov A."/>
            <person name="Murata T."/>
            <person name="Nelson D."/>
            <person name="Pils B."/>
            <person name="Prigge M."/>
            <person name="Reiss B."/>
            <person name="Renner T."/>
            <person name="Rombauts S."/>
            <person name="Rushton P."/>
            <person name="Sanderfoot A."/>
            <person name="Schween G."/>
            <person name="Shiu S.-H."/>
            <person name="Stueber K."/>
            <person name="Theodoulou F.L."/>
            <person name="Tu H."/>
            <person name="Van de Peer Y."/>
            <person name="Verrier P.J."/>
            <person name="Waters E."/>
            <person name="Wood A."/>
            <person name="Yang L."/>
            <person name="Cove D."/>
            <person name="Cuming A."/>
            <person name="Hasebe M."/>
            <person name="Lucas S."/>
            <person name="Mishler D.B."/>
            <person name="Reski R."/>
            <person name="Grigoriev I."/>
            <person name="Quatrano R.S."/>
            <person name="Boore J.L."/>
        </authorList>
    </citation>
    <scope>NUCLEOTIDE SEQUENCE [LARGE SCALE GENOMIC DNA]</scope>
    <source>
        <strain evidence="11 12">cv. Gransden 2004</strain>
    </source>
</reference>
<evidence type="ECO:0000256" key="2">
    <source>
        <dbReference type="ARBA" id="ARBA00023015"/>
    </source>
</evidence>
<dbReference type="CDD" id="cd00018">
    <property type="entry name" value="AP2"/>
    <property type="match status" value="1"/>
</dbReference>
<comment type="subcellular location">
    <subcellularLocation>
        <location evidence="1">Nucleus</location>
    </subcellularLocation>
</comment>
<feature type="domain" description="AP2/ERF" evidence="9">
    <location>
        <begin position="37"/>
        <end position="94"/>
    </location>
</feature>
<dbReference type="EMBL" id="ABEU02000004">
    <property type="protein sequence ID" value="PNR55827.1"/>
    <property type="molecule type" value="Genomic_DNA"/>
</dbReference>
<evidence type="ECO:0000259" key="9">
    <source>
        <dbReference type="PROSITE" id="PS51032"/>
    </source>
</evidence>
<feature type="compositionally biased region" description="Low complexity" evidence="8">
    <location>
        <begin position="160"/>
        <end position="175"/>
    </location>
</feature>
<dbReference type="PANTHER" id="PTHR31985:SF312">
    <property type="entry name" value="AP2_ERF DOMAIN-CONTAINING PROTEIN"/>
    <property type="match status" value="1"/>
</dbReference>
<evidence type="ECO:0000256" key="8">
    <source>
        <dbReference type="SAM" id="MobiDB-lite"/>
    </source>
</evidence>
<keyword evidence="5" id="KW-0804">Transcription</keyword>
<dbReference type="GeneID" id="112281872"/>
<dbReference type="InterPro" id="IPR001471">
    <property type="entry name" value="AP2/ERF_dom"/>
</dbReference>
<evidence type="ECO:0000256" key="5">
    <source>
        <dbReference type="ARBA" id="ARBA00023163"/>
    </source>
</evidence>
<reference evidence="10 12" key="2">
    <citation type="journal article" date="2018" name="Plant J.">
        <title>The Physcomitrella patens chromosome-scale assembly reveals moss genome structure and evolution.</title>
        <authorList>
            <person name="Lang D."/>
            <person name="Ullrich K.K."/>
            <person name="Murat F."/>
            <person name="Fuchs J."/>
            <person name="Jenkins J."/>
            <person name="Haas F.B."/>
            <person name="Piednoel M."/>
            <person name="Gundlach H."/>
            <person name="Van Bel M."/>
            <person name="Meyberg R."/>
            <person name="Vives C."/>
            <person name="Morata J."/>
            <person name="Symeonidi A."/>
            <person name="Hiss M."/>
            <person name="Muchero W."/>
            <person name="Kamisugi Y."/>
            <person name="Saleh O."/>
            <person name="Blanc G."/>
            <person name="Decker E.L."/>
            <person name="van Gessel N."/>
            <person name="Grimwood J."/>
            <person name="Hayes R.D."/>
            <person name="Graham S.W."/>
            <person name="Gunter L.E."/>
            <person name="McDaniel S.F."/>
            <person name="Hoernstein S.N.W."/>
            <person name="Larsson A."/>
            <person name="Li F.W."/>
            <person name="Perroud P.F."/>
            <person name="Phillips J."/>
            <person name="Ranjan P."/>
            <person name="Rokshar D.S."/>
            <person name="Rothfels C.J."/>
            <person name="Schneider L."/>
            <person name="Shu S."/>
            <person name="Stevenson D.W."/>
            <person name="Thummler F."/>
            <person name="Tillich M."/>
            <person name="Villarreal Aguilar J.C."/>
            <person name="Widiez T."/>
            <person name="Wong G.K."/>
            <person name="Wymore A."/>
            <person name="Zhang Y."/>
            <person name="Zimmer A.D."/>
            <person name="Quatrano R.S."/>
            <person name="Mayer K.F.X."/>
            <person name="Goodstein D."/>
            <person name="Casacuberta J.M."/>
            <person name="Vandepoele K."/>
            <person name="Reski R."/>
            <person name="Cuming A.C."/>
            <person name="Tuskan G.A."/>
            <person name="Maumus F."/>
            <person name="Salse J."/>
            <person name="Schmutz J."/>
            <person name="Rensing S.A."/>
        </authorList>
    </citation>
    <scope>NUCLEOTIDE SEQUENCE [LARGE SCALE GENOMIC DNA]</scope>
    <source>
        <strain evidence="11 12">cv. Gransden 2004</strain>
    </source>
</reference>
<keyword evidence="6" id="KW-0539">Nucleus</keyword>
<dbReference type="InterPro" id="IPR051032">
    <property type="entry name" value="AP2/ERF_TF_ERF_subfamily"/>
</dbReference>
<reference evidence="11" key="3">
    <citation type="submission" date="2020-12" db="UniProtKB">
        <authorList>
            <consortium name="EnsemblPlants"/>
        </authorList>
    </citation>
    <scope>IDENTIFICATION</scope>
</reference>
<organism evidence="10">
    <name type="scientific">Physcomitrium patens</name>
    <name type="common">Spreading-leaved earth moss</name>
    <name type="synonym">Physcomitrella patens</name>
    <dbReference type="NCBI Taxonomy" id="3218"/>
    <lineage>
        <taxon>Eukaryota</taxon>
        <taxon>Viridiplantae</taxon>
        <taxon>Streptophyta</taxon>
        <taxon>Embryophyta</taxon>
        <taxon>Bryophyta</taxon>
        <taxon>Bryophytina</taxon>
        <taxon>Bryopsida</taxon>
        <taxon>Funariidae</taxon>
        <taxon>Funariales</taxon>
        <taxon>Funariaceae</taxon>
        <taxon>Physcomitrium</taxon>
    </lineage>
</organism>
<dbReference type="PRINTS" id="PR00367">
    <property type="entry name" value="ETHRSPELEMNT"/>
</dbReference>
<dbReference type="GO" id="GO:0005634">
    <property type="term" value="C:nucleus"/>
    <property type="evidence" value="ECO:0007669"/>
    <property type="project" value="UniProtKB-SubCell"/>
</dbReference>
<dbReference type="InterPro" id="IPR016177">
    <property type="entry name" value="DNA-bd_dom_sf"/>
</dbReference>
<dbReference type="AlphaFoldDB" id="A9SAK5"/>
<dbReference type="GO" id="GO:0003700">
    <property type="term" value="F:DNA-binding transcription factor activity"/>
    <property type="evidence" value="ECO:0007669"/>
    <property type="project" value="InterPro"/>
</dbReference>
<dbReference type="PaxDb" id="3218-PP1S60_269V6.1"/>
<keyword evidence="3" id="KW-0238">DNA-binding</keyword>
<evidence type="ECO:0000256" key="6">
    <source>
        <dbReference type="ARBA" id="ARBA00023242"/>
    </source>
</evidence>
<name>A9SAK5_PHYPA</name>
<dbReference type="EnsemblPlants" id="Pp3c4_25130V3.1">
    <property type="protein sequence ID" value="PAC:32920040.CDS.1"/>
    <property type="gene ID" value="Pp3c4_25130"/>
</dbReference>
<evidence type="ECO:0000256" key="4">
    <source>
        <dbReference type="ARBA" id="ARBA00023159"/>
    </source>
</evidence>